<dbReference type="CDD" id="cd01087">
    <property type="entry name" value="Prolidase"/>
    <property type="match status" value="1"/>
</dbReference>
<keyword evidence="11" id="KW-0464">Manganese</keyword>
<dbReference type="AlphaFoldDB" id="A0A6A5W6K3"/>
<dbReference type="InterPro" id="IPR001131">
    <property type="entry name" value="Peptidase_M24B_aminopep-P_CS"/>
</dbReference>
<evidence type="ECO:0000256" key="3">
    <source>
        <dbReference type="ARBA" id="ARBA00002443"/>
    </source>
</evidence>
<protein>
    <recommendedName>
        <fullName evidence="5">Xaa-Pro aminopeptidase</fullName>
        <ecNumber evidence="5">3.4.11.9</ecNumber>
    </recommendedName>
    <alternativeName>
        <fullName evidence="12">Aminoacylproline aminopeptidase</fullName>
    </alternativeName>
    <alternativeName>
        <fullName evidence="13">Prolidase</fullName>
    </alternativeName>
</protein>
<dbReference type="Proteomes" id="UP000799779">
    <property type="component" value="Unassembled WGS sequence"/>
</dbReference>
<dbReference type="PANTHER" id="PTHR43226:SF3">
    <property type="entry name" value="XAA-PRO AMINOPEPTIDASE AN0832-RELATED"/>
    <property type="match status" value="1"/>
</dbReference>
<evidence type="ECO:0000256" key="14">
    <source>
        <dbReference type="RuleBase" id="RU000590"/>
    </source>
</evidence>
<evidence type="ECO:0000256" key="2">
    <source>
        <dbReference type="ARBA" id="ARBA00001936"/>
    </source>
</evidence>
<evidence type="ECO:0000256" key="10">
    <source>
        <dbReference type="ARBA" id="ARBA00023049"/>
    </source>
</evidence>
<organism evidence="17 18">
    <name type="scientific">Amniculicola lignicola CBS 123094</name>
    <dbReference type="NCBI Taxonomy" id="1392246"/>
    <lineage>
        <taxon>Eukaryota</taxon>
        <taxon>Fungi</taxon>
        <taxon>Dikarya</taxon>
        <taxon>Ascomycota</taxon>
        <taxon>Pezizomycotina</taxon>
        <taxon>Dothideomycetes</taxon>
        <taxon>Pleosporomycetidae</taxon>
        <taxon>Pleosporales</taxon>
        <taxon>Amniculicolaceae</taxon>
        <taxon>Amniculicola</taxon>
    </lineage>
</organism>
<evidence type="ECO:0000256" key="15">
    <source>
        <dbReference type="SAM" id="MobiDB-lite"/>
    </source>
</evidence>
<dbReference type="SUPFAM" id="SSF53092">
    <property type="entry name" value="Creatinase/prolidase N-terminal domain"/>
    <property type="match status" value="1"/>
</dbReference>
<feature type="compositionally biased region" description="Polar residues" evidence="15">
    <location>
        <begin position="1169"/>
        <end position="1191"/>
    </location>
</feature>
<comment type="cofactor">
    <cofactor evidence="2">
        <name>Mn(2+)</name>
        <dbReference type="ChEBI" id="CHEBI:29035"/>
    </cofactor>
</comment>
<evidence type="ECO:0000256" key="9">
    <source>
        <dbReference type="ARBA" id="ARBA00022801"/>
    </source>
</evidence>
<keyword evidence="7" id="KW-0645">Protease</keyword>
<dbReference type="InterPro" id="IPR029149">
    <property type="entry name" value="Creatin/AminoP/Spt16_N"/>
</dbReference>
<evidence type="ECO:0000256" key="11">
    <source>
        <dbReference type="ARBA" id="ARBA00023211"/>
    </source>
</evidence>
<dbReference type="InterPro" id="IPR036005">
    <property type="entry name" value="Creatinase/aminopeptidase-like"/>
</dbReference>
<keyword evidence="18" id="KW-1185">Reference proteome</keyword>
<dbReference type="GO" id="GO:0006508">
    <property type="term" value="P:proteolysis"/>
    <property type="evidence" value="ECO:0007669"/>
    <property type="project" value="UniProtKB-KW"/>
</dbReference>
<proteinExistence type="inferred from homology"/>
<dbReference type="EC" id="3.4.11.9" evidence="5"/>
<comment type="similarity">
    <text evidence="4 14">Belongs to the peptidase M24B family.</text>
</comment>
<feature type="region of interest" description="Disordered" evidence="15">
    <location>
        <begin position="1069"/>
        <end position="1096"/>
    </location>
</feature>
<gene>
    <name evidence="17" type="ORF">P154DRAFT_580595</name>
</gene>
<dbReference type="EMBL" id="ML977634">
    <property type="protein sequence ID" value="KAF1995721.1"/>
    <property type="molecule type" value="Genomic_DNA"/>
</dbReference>
<feature type="domain" description="Aminopeptidase P N-terminal" evidence="16">
    <location>
        <begin position="50"/>
        <end position="182"/>
    </location>
</feature>
<feature type="compositionally biased region" description="Polar residues" evidence="15">
    <location>
        <begin position="728"/>
        <end position="740"/>
    </location>
</feature>
<dbReference type="SUPFAM" id="SSF55920">
    <property type="entry name" value="Creatinase/aminopeptidase"/>
    <property type="match status" value="1"/>
</dbReference>
<dbReference type="InterPro" id="IPR000994">
    <property type="entry name" value="Pept_M24"/>
</dbReference>
<dbReference type="SMART" id="SM01011">
    <property type="entry name" value="AMP_N"/>
    <property type="match status" value="1"/>
</dbReference>
<evidence type="ECO:0000256" key="6">
    <source>
        <dbReference type="ARBA" id="ARBA00022438"/>
    </source>
</evidence>
<dbReference type="GO" id="GO:0030145">
    <property type="term" value="F:manganese ion binding"/>
    <property type="evidence" value="ECO:0007669"/>
    <property type="project" value="InterPro"/>
</dbReference>
<evidence type="ECO:0000256" key="7">
    <source>
        <dbReference type="ARBA" id="ARBA00022670"/>
    </source>
</evidence>
<dbReference type="OrthoDB" id="10261878at2759"/>
<sequence length="1254" mass="139226">MDHVTGNHNRGEVAIGGNAAFDASTLAERLRWEQQDYWMHLEATAPLEKYPAKQHARRVAEKLGVSEGFIYLAGEPTRNNEDSDMPAPYRQRRYFYYLSGCNEPDCHLAYNIQEDTLTLFIPRIDPTRVIWYGRGSTPGEAMDKYDIDKVLYIDCLADYVGDFVKFYNGPLYILHPSQNPLKSPFGAPVDTEALQPAMNLARVVKDDYEIRLIKKANDISSQAHKEVLANILKFKSEAQVEGLFLDVCISKKAKEQAYHPIAASGPNAGTLHYDANNEDFDDRVLMVLDAGCEVELYASDITRTFPLSGNWPSKESKAIYDLVHRMQETCIDRLKPGIRYLDLHILAHQIAIDGLLQLGIFHNGTREEIYKAGTSKAFFPHGLGHHVGLEVHDPGQGDLMSLQKGNPMYEMAPSLYPENFHLPVYDPKTCRSPVDVQSGHLEEGMVLTVEPGMQVASSSMPKKILIMYPATSQLGGVRIEDDILITSKSHENLTTAPKAEAMLEIIRSQNAQWPFVSDSADLGPVSRNIAVSRKSSEDDEESLLRAPGISQHTPEPILRPIQRASTAPVYRNTSVDFEPFNGPSLISGFKRASTAPIHPKKSVDFEQFNGPSLLSGFKRASTLDVTQLRGRSGQTSSRKTHDSNVRTPICGIPNPDFMHAYLDFPTQIGKAGAVSVRNYTAEKKPACQHCTVLTQTLGRLRQNLANQEHNSPKPLSPSRKNSIVEPGLSNQQKEVSPYQQNLNIPPVHCTYSARENYDTNLPSNIEALQPAIPITSILNPYTQRNGGRNDLPIRQQIIPSPGEISSRQRFHQRIQAEMLNKNIRTDTEELRTNMLRYDLGRDKGRSGLQEHHSPPKNNETAPSTLPTSGLACGYPSDIPPRVRANNFIPSLPGSNYPSFPPKYEHVCRECLSVGHQCKIQEPSRACDRCRATSQFCSLTICDGVTRKISGLQQPEPRIAARSSGVQAASPNPFPVSKTTESVADLGLKMKEIQLLREREVLEKKEKLRKLREARIAGQLKQWRQTVGVPEEKAAEPTQATFSETPNLAQINDPLDSRRRINYAAQNCSCRVPHPPLSLDEDEGGNEAGPGFNPLSRQGQLAKANQALATAQAKVQQLASTHGIALHDSTRPASLPQPLSGPHTLQQSQAPPQQQVYSRPYGGFIPPQPVFSNVDNPNALQNRSSSGQPITTETLENNDMKALRKAMDELWKVKQDMENHFGTTWNAGRGAGEGRREWGERVEGSVRRGLAGEGH</sequence>
<feature type="region of interest" description="Disordered" evidence="15">
    <location>
        <begin position="707"/>
        <end position="740"/>
    </location>
</feature>
<evidence type="ECO:0000256" key="12">
    <source>
        <dbReference type="ARBA" id="ARBA00030849"/>
    </source>
</evidence>
<keyword evidence="8 14" id="KW-0479">Metal-binding</keyword>
<keyword evidence="10" id="KW-0482">Metalloprotease</keyword>
<feature type="compositionally biased region" description="Polar residues" evidence="15">
    <location>
        <begin position="855"/>
        <end position="867"/>
    </location>
</feature>
<dbReference type="Gene3D" id="3.90.230.10">
    <property type="entry name" value="Creatinase/methionine aminopeptidase superfamily"/>
    <property type="match status" value="1"/>
</dbReference>
<evidence type="ECO:0000256" key="5">
    <source>
        <dbReference type="ARBA" id="ARBA00012574"/>
    </source>
</evidence>
<comment type="catalytic activity">
    <reaction evidence="1">
        <text>Release of any N-terminal amino acid, including proline, that is linked to proline, even from a dipeptide or tripeptide.</text>
        <dbReference type="EC" id="3.4.11.9"/>
    </reaction>
</comment>
<dbReference type="InterPro" id="IPR052433">
    <property type="entry name" value="X-Pro_dipept-like"/>
</dbReference>
<feature type="compositionally biased region" description="Low complexity" evidence="15">
    <location>
        <begin position="1145"/>
        <end position="1154"/>
    </location>
</feature>
<dbReference type="Gene3D" id="3.40.350.10">
    <property type="entry name" value="Creatinase/prolidase N-terminal domain"/>
    <property type="match status" value="1"/>
</dbReference>
<feature type="compositionally biased region" description="Basic and acidic residues" evidence="15">
    <location>
        <begin position="841"/>
        <end position="853"/>
    </location>
</feature>
<feature type="region of interest" description="Disordered" evidence="15">
    <location>
        <begin position="1221"/>
        <end position="1254"/>
    </location>
</feature>
<accession>A0A6A5W6K3</accession>
<dbReference type="GO" id="GO:0070006">
    <property type="term" value="F:metalloaminopeptidase activity"/>
    <property type="evidence" value="ECO:0007669"/>
    <property type="project" value="InterPro"/>
</dbReference>
<feature type="compositionally biased region" description="Basic and acidic residues" evidence="15">
    <location>
        <begin position="1231"/>
        <end position="1245"/>
    </location>
</feature>
<dbReference type="Pfam" id="PF05195">
    <property type="entry name" value="AMP_N"/>
    <property type="match status" value="1"/>
</dbReference>
<name>A0A6A5W6K3_9PLEO</name>
<dbReference type="PANTHER" id="PTHR43226">
    <property type="entry name" value="XAA-PRO AMINOPEPTIDASE 3"/>
    <property type="match status" value="1"/>
</dbReference>
<feature type="region of interest" description="Disordered" evidence="15">
    <location>
        <begin position="841"/>
        <end position="874"/>
    </location>
</feature>
<evidence type="ECO:0000313" key="17">
    <source>
        <dbReference type="EMBL" id="KAF1995721.1"/>
    </source>
</evidence>
<evidence type="ECO:0000313" key="18">
    <source>
        <dbReference type="Proteomes" id="UP000799779"/>
    </source>
</evidence>
<dbReference type="PROSITE" id="PS00491">
    <property type="entry name" value="PROLINE_PEPTIDASE"/>
    <property type="match status" value="1"/>
</dbReference>
<evidence type="ECO:0000256" key="1">
    <source>
        <dbReference type="ARBA" id="ARBA00001424"/>
    </source>
</evidence>
<dbReference type="InterPro" id="IPR007865">
    <property type="entry name" value="Aminopep_P_N"/>
</dbReference>
<dbReference type="Pfam" id="PF00557">
    <property type="entry name" value="Peptidase_M24"/>
    <property type="match status" value="1"/>
</dbReference>
<evidence type="ECO:0000256" key="8">
    <source>
        <dbReference type="ARBA" id="ARBA00022723"/>
    </source>
</evidence>
<reference evidence="17" key="1">
    <citation type="journal article" date="2020" name="Stud. Mycol.">
        <title>101 Dothideomycetes genomes: a test case for predicting lifestyles and emergence of pathogens.</title>
        <authorList>
            <person name="Haridas S."/>
            <person name="Albert R."/>
            <person name="Binder M."/>
            <person name="Bloem J."/>
            <person name="Labutti K."/>
            <person name="Salamov A."/>
            <person name="Andreopoulos B."/>
            <person name="Baker S."/>
            <person name="Barry K."/>
            <person name="Bills G."/>
            <person name="Bluhm B."/>
            <person name="Cannon C."/>
            <person name="Castanera R."/>
            <person name="Culley D."/>
            <person name="Daum C."/>
            <person name="Ezra D."/>
            <person name="Gonzalez J."/>
            <person name="Henrissat B."/>
            <person name="Kuo A."/>
            <person name="Liang C."/>
            <person name="Lipzen A."/>
            <person name="Lutzoni F."/>
            <person name="Magnuson J."/>
            <person name="Mondo S."/>
            <person name="Nolan M."/>
            <person name="Ohm R."/>
            <person name="Pangilinan J."/>
            <person name="Park H.-J."/>
            <person name="Ramirez L."/>
            <person name="Alfaro M."/>
            <person name="Sun H."/>
            <person name="Tritt A."/>
            <person name="Yoshinaga Y."/>
            <person name="Zwiers L.-H."/>
            <person name="Turgeon B."/>
            <person name="Goodwin S."/>
            <person name="Spatafora J."/>
            <person name="Crous P."/>
            <person name="Grigoriev I."/>
        </authorList>
    </citation>
    <scope>NUCLEOTIDE SEQUENCE</scope>
    <source>
        <strain evidence="17">CBS 123094</strain>
    </source>
</reference>
<evidence type="ECO:0000259" key="16">
    <source>
        <dbReference type="SMART" id="SM01011"/>
    </source>
</evidence>
<keyword evidence="6" id="KW-0031">Aminopeptidase</keyword>
<keyword evidence="9" id="KW-0378">Hydrolase</keyword>
<comment type="function">
    <text evidence="3">Catalyzes the removal of a penultimate prolyl residue from the N-termini of peptides.</text>
</comment>
<feature type="region of interest" description="Disordered" evidence="15">
    <location>
        <begin position="1127"/>
        <end position="1191"/>
    </location>
</feature>
<feature type="region of interest" description="Disordered" evidence="15">
    <location>
        <begin position="626"/>
        <end position="647"/>
    </location>
</feature>
<evidence type="ECO:0000256" key="4">
    <source>
        <dbReference type="ARBA" id="ARBA00008766"/>
    </source>
</evidence>
<evidence type="ECO:0000256" key="13">
    <source>
        <dbReference type="ARBA" id="ARBA00032413"/>
    </source>
</evidence>